<keyword evidence="2" id="KW-0808">Transferase</keyword>
<evidence type="ECO:0000313" key="3">
    <source>
        <dbReference type="Proteomes" id="UP000284824"/>
    </source>
</evidence>
<dbReference type="PANTHER" id="PTHR42791:SF1">
    <property type="entry name" value="N-ACETYLTRANSFERASE DOMAIN-CONTAINING PROTEIN"/>
    <property type="match status" value="1"/>
</dbReference>
<gene>
    <name evidence="2" type="ORF">EDD27_3946</name>
</gene>
<proteinExistence type="predicted"/>
<dbReference type="GO" id="GO:0016747">
    <property type="term" value="F:acyltransferase activity, transferring groups other than amino-acyl groups"/>
    <property type="evidence" value="ECO:0007669"/>
    <property type="project" value="InterPro"/>
</dbReference>
<dbReference type="AlphaFoldDB" id="A0A438M734"/>
<dbReference type="InterPro" id="IPR052523">
    <property type="entry name" value="Trichothecene_AcTrans"/>
</dbReference>
<comment type="caution">
    <text evidence="2">The sequence shown here is derived from an EMBL/GenBank/DDBJ whole genome shotgun (WGS) entry which is preliminary data.</text>
</comment>
<dbReference type="Pfam" id="PF00583">
    <property type="entry name" value="Acetyltransf_1"/>
    <property type="match status" value="1"/>
</dbReference>
<organism evidence="2 3">
    <name type="scientific">Nonomuraea polychroma</name>
    <dbReference type="NCBI Taxonomy" id="46176"/>
    <lineage>
        <taxon>Bacteria</taxon>
        <taxon>Bacillati</taxon>
        <taxon>Actinomycetota</taxon>
        <taxon>Actinomycetes</taxon>
        <taxon>Streptosporangiales</taxon>
        <taxon>Streptosporangiaceae</taxon>
        <taxon>Nonomuraea</taxon>
    </lineage>
</organism>
<evidence type="ECO:0000259" key="1">
    <source>
        <dbReference type="PROSITE" id="PS51186"/>
    </source>
</evidence>
<dbReference type="PROSITE" id="PS51186">
    <property type="entry name" value="GNAT"/>
    <property type="match status" value="1"/>
</dbReference>
<feature type="domain" description="N-acetyltransferase" evidence="1">
    <location>
        <begin position="5"/>
        <end position="200"/>
    </location>
</feature>
<accession>A0A438M734</accession>
<keyword evidence="3" id="KW-1185">Reference proteome</keyword>
<name>A0A438M734_9ACTN</name>
<dbReference type="OrthoDB" id="7057833at2"/>
<dbReference type="SUPFAM" id="SSF55729">
    <property type="entry name" value="Acyl-CoA N-acyltransferases (Nat)"/>
    <property type="match status" value="1"/>
</dbReference>
<evidence type="ECO:0000313" key="2">
    <source>
        <dbReference type="EMBL" id="RVX41415.1"/>
    </source>
</evidence>
<reference evidence="2 3" key="1">
    <citation type="submission" date="2019-01" db="EMBL/GenBank/DDBJ databases">
        <title>Sequencing the genomes of 1000 actinobacteria strains.</title>
        <authorList>
            <person name="Klenk H.-P."/>
        </authorList>
    </citation>
    <scope>NUCLEOTIDE SEQUENCE [LARGE SCALE GENOMIC DNA]</scope>
    <source>
        <strain evidence="2 3">DSM 43925</strain>
    </source>
</reference>
<dbReference type="InterPro" id="IPR000182">
    <property type="entry name" value="GNAT_dom"/>
</dbReference>
<protein>
    <submittedName>
        <fullName evidence="2">Acetyltransferase (GNAT) family protein</fullName>
    </submittedName>
</protein>
<dbReference type="InterPro" id="IPR016181">
    <property type="entry name" value="Acyl_CoA_acyltransferase"/>
</dbReference>
<dbReference type="Gene3D" id="3.40.630.30">
    <property type="match status" value="1"/>
</dbReference>
<dbReference type="Proteomes" id="UP000284824">
    <property type="component" value="Unassembled WGS sequence"/>
</dbReference>
<dbReference type="RefSeq" id="WP_127933664.1">
    <property type="nucleotide sequence ID" value="NZ_SAUN01000001.1"/>
</dbReference>
<dbReference type="PANTHER" id="PTHR42791">
    <property type="entry name" value="GNAT FAMILY ACETYLTRANSFERASE"/>
    <property type="match status" value="1"/>
</dbReference>
<sequence length="200" mass="21931">MAVDIDIRDLRPGELPAAVGVLARGMRDNPLHVAAYGADPRRRLRCHAQIMRGLFATSSRQQPICAVRGETILGVMGVSPPGACQAGPGQKLRQLPGLLLLGLPTSMRVLRWVTEWSARDLAEPHVHLGPLAVDAHLQGQGVGTLIMRAHCDRLDQDGLPGYLETDKQQNVAFYRRFGYAVIDEGTVLGVPSWYMRRAPR</sequence>
<dbReference type="EMBL" id="SAUN01000001">
    <property type="protein sequence ID" value="RVX41415.1"/>
    <property type="molecule type" value="Genomic_DNA"/>
</dbReference>